<sequence length="234" mass="27528">MDIDNKYKITAIVTTKNKEDKTKSCLKSASWCDKILTISNSSKEKNHALKQAQTRWVLFINAKERISKKLTSEIKKFIKHADQEGYTGAFIIRQDNIFGKKINYGEFGKIKLLRLGRRVGEWQEKTQGIWTFPGRKATLKNFLYHYPYTNLTEFLKKINLRTTRRAEKLYRQKIKTNSLLIILYPLAKFFQNYCYRLGFLEGSTGFVLAILVSFYSFLVRAKLWVLWRQGGGWR</sequence>
<dbReference type="Proteomes" id="UP000231282">
    <property type="component" value="Unassembled WGS sequence"/>
</dbReference>
<dbReference type="EMBL" id="PEZH01000019">
    <property type="protein sequence ID" value="PIS15231.1"/>
    <property type="molecule type" value="Genomic_DNA"/>
</dbReference>
<keyword evidence="1" id="KW-0472">Membrane</keyword>
<evidence type="ECO:0000313" key="2">
    <source>
        <dbReference type="EMBL" id="PIS15231.1"/>
    </source>
</evidence>
<keyword evidence="1" id="KW-1133">Transmembrane helix</keyword>
<proteinExistence type="predicted"/>
<keyword evidence="1" id="KW-0812">Transmembrane</keyword>
<organism evidence="2 3">
    <name type="scientific">Candidatus Shapirobacteria bacterium CG09_land_8_20_14_0_10_38_17</name>
    <dbReference type="NCBI Taxonomy" id="1974884"/>
    <lineage>
        <taxon>Bacteria</taxon>
        <taxon>Candidatus Shapironibacteriota</taxon>
    </lineage>
</organism>
<dbReference type="AlphaFoldDB" id="A0A2H0WRI8"/>
<evidence type="ECO:0008006" key="4">
    <source>
        <dbReference type="Google" id="ProtNLM"/>
    </source>
</evidence>
<accession>A0A2H0WRI8</accession>
<gene>
    <name evidence="2" type="ORF">COT63_01070</name>
</gene>
<reference evidence="3" key="1">
    <citation type="submission" date="2017-09" db="EMBL/GenBank/DDBJ databases">
        <title>Depth-based differentiation of microbial function through sediment-hosted aquifers and enrichment of novel symbionts in the deep terrestrial subsurface.</title>
        <authorList>
            <person name="Probst A.J."/>
            <person name="Ladd B."/>
            <person name="Jarett J.K."/>
            <person name="Geller-Mcgrath D.E."/>
            <person name="Sieber C.M.K."/>
            <person name="Emerson J.B."/>
            <person name="Anantharaman K."/>
            <person name="Thomas B.C."/>
            <person name="Malmstrom R."/>
            <person name="Stieglmeier M."/>
            <person name="Klingl A."/>
            <person name="Woyke T."/>
            <person name="Ryan C.M."/>
            <person name="Banfield J.F."/>
        </authorList>
    </citation>
    <scope>NUCLEOTIDE SEQUENCE [LARGE SCALE GENOMIC DNA]</scope>
</reference>
<feature type="transmembrane region" description="Helical" evidence="1">
    <location>
        <begin position="197"/>
        <end position="218"/>
    </location>
</feature>
<evidence type="ECO:0000256" key="1">
    <source>
        <dbReference type="SAM" id="Phobius"/>
    </source>
</evidence>
<evidence type="ECO:0000313" key="3">
    <source>
        <dbReference type="Proteomes" id="UP000231282"/>
    </source>
</evidence>
<name>A0A2H0WRI8_9BACT</name>
<comment type="caution">
    <text evidence="2">The sequence shown here is derived from an EMBL/GenBank/DDBJ whole genome shotgun (WGS) entry which is preliminary data.</text>
</comment>
<protein>
    <recommendedName>
        <fullName evidence="4">Glycosyltransferase 2-like domain-containing protein</fullName>
    </recommendedName>
</protein>